<gene>
    <name evidence="1" type="ORF">LCGC14_1404460</name>
</gene>
<comment type="caution">
    <text evidence="1">The sequence shown here is derived from an EMBL/GenBank/DDBJ whole genome shotgun (WGS) entry which is preliminary data.</text>
</comment>
<dbReference type="EMBL" id="LAZR01009206">
    <property type="protein sequence ID" value="KKM74033.1"/>
    <property type="molecule type" value="Genomic_DNA"/>
</dbReference>
<name>A0A0F9JWE3_9ZZZZ</name>
<protein>
    <submittedName>
        <fullName evidence="1">Uncharacterized protein</fullName>
    </submittedName>
</protein>
<proteinExistence type="predicted"/>
<organism evidence="1">
    <name type="scientific">marine sediment metagenome</name>
    <dbReference type="NCBI Taxonomy" id="412755"/>
    <lineage>
        <taxon>unclassified sequences</taxon>
        <taxon>metagenomes</taxon>
        <taxon>ecological metagenomes</taxon>
    </lineage>
</organism>
<dbReference type="AlphaFoldDB" id="A0A0F9JWE3"/>
<sequence>MKCSNKMLLKDLKCIMCDEEIDDEGRLFCSKCRNKDVFKRITAFRKTEYYGSLIGRGIYTKFKKTFIRE</sequence>
<reference evidence="1" key="1">
    <citation type="journal article" date="2015" name="Nature">
        <title>Complex archaea that bridge the gap between prokaryotes and eukaryotes.</title>
        <authorList>
            <person name="Spang A."/>
            <person name="Saw J.H."/>
            <person name="Jorgensen S.L."/>
            <person name="Zaremba-Niedzwiedzka K."/>
            <person name="Martijn J."/>
            <person name="Lind A.E."/>
            <person name="van Eijk R."/>
            <person name="Schleper C."/>
            <person name="Guy L."/>
            <person name="Ettema T.J."/>
        </authorList>
    </citation>
    <scope>NUCLEOTIDE SEQUENCE</scope>
</reference>
<accession>A0A0F9JWE3</accession>
<dbReference type="InterPro" id="IPR036283">
    <property type="entry name" value="NOB1_Zf-like_sf"/>
</dbReference>
<evidence type="ECO:0000313" key="1">
    <source>
        <dbReference type="EMBL" id="KKM74033.1"/>
    </source>
</evidence>
<dbReference type="SUPFAM" id="SSF144206">
    <property type="entry name" value="NOB1 zinc finger-like"/>
    <property type="match status" value="1"/>
</dbReference>